<dbReference type="RefSeq" id="WP_106516248.1">
    <property type="nucleotide sequence ID" value="NZ_PXYI01000018.1"/>
</dbReference>
<dbReference type="InterPro" id="IPR044021">
    <property type="entry name" value="CrtO"/>
</dbReference>
<evidence type="ECO:0000256" key="7">
    <source>
        <dbReference type="ARBA" id="ARBA00023136"/>
    </source>
</evidence>
<evidence type="ECO:0000256" key="1">
    <source>
        <dbReference type="ARBA" id="ARBA00004162"/>
    </source>
</evidence>
<organism evidence="14 15">
    <name type="scientific">Allosphingosinicella deserti</name>
    <dbReference type="NCBI Taxonomy" id="2116704"/>
    <lineage>
        <taxon>Bacteria</taxon>
        <taxon>Pseudomonadati</taxon>
        <taxon>Pseudomonadota</taxon>
        <taxon>Alphaproteobacteria</taxon>
        <taxon>Sphingomonadales</taxon>
        <taxon>Sphingomonadaceae</taxon>
        <taxon>Allosphingosinicella</taxon>
    </lineage>
</organism>
<evidence type="ECO:0000256" key="11">
    <source>
        <dbReference type="ARBA" id="ARBA00023667"/>
    </source>
</evidence>
<keyword evidence="2" id="KW-1003">Cell membrane</keyword>
<comment type="pathway">
    <text evidence="9">Carotenoid biosynthesis; staphyloxanthin biosynthesis; staphyloxanthin from farnesyl diphosphate: step 5/5.</text>
</comment>
<keyword evidence="15" id="KW-1185">Reference proteome</keyword>
<keyword evidence="3" id="KW-0808">Transferase</keyword>
<evidence type="ECO:0000256" key="4">
    <source>
        <dbReference type="ARBA" id="ARBA00022692"/>
    </source>
</evidence>
<keyword evidence="4 13" id="KW-0812">Transmembrane</keyword>
<accession>A0A2P7QE50</accession>
<evidence type="ECO:0000256" key="2">
    <source>
        <dbReference type="ARBA" id="ARBA00022475"/>
    </source>
</evidence>
<evidence type="ECO:0000256" key="8">
    <source>
        <dbReference type="ARBA" id="ARBA00023315"/>
    </source>
</evidence>
<evidence type="ECO:0000256" key="9">
    <source>
        <dbReference type="ARBA" id="ARBA00023588"/>
    </source>
</evidence>
<name>A0A2P7QE50_9SPHN</name>
<evidence type="ECO:0000256" key="6">
    <source>
        <dbReference type="ARBA" id="ARBA00022989"/>
    </source>
</evidence>
<proteinExistence type="inferred from homology"/>
<sequence>MRDRDNHQLETSPRNTLSADKSHMVLAILGAGAAFCAAAIGGIGWALLRLFSNLAANVWPILLQRSTRVRLTSLAERQSRGESRARTRPST</sequence>
<evidence type="ECO:0000256" key="3">
    <source>
        <dbReference type="ARBA" id="ARBA00022679"/>
    </source>
</evidence>
<evidence type="ECO:0000256" key="10">
    <source>
        <dbReference type="ARBA" id="ARBA00023603"/>
    </source>
</evidence>
<dbReference type="Pfam" id="PF18927">
    <property type="entry name" value="CrtO"/>
    <property type="match status" value="1"/>
</dbReference>
<evidence type="ECO:0000313" key="14">
    <source>
        <dbReference type="EMBL" id="PSJ36206.1"/>
    </source>
</evidence>
<dbReference type="AlphaFoldDB" id="A0A2P7QE50"/>
<evidence type="ECO:0000256" key="5">
    <source>
        <dbReference type="ARBA" id="ARBA00022729"/>
    </source>
</evidence>
<dbReference type="UniPathway" id="UPA00029">
    <property type="reaction ID" value="UER00560"/>
</dbReference>
<dbReference type="GO" id="GO:0016746">
    <property type="term" value="F:acyltransferase activity"/>
    <property type="evidence" value="ECO:0007669"/>
    <property type="project" value="UniProtKB-KW"/>
</dbReference>
<evidence type="ECO:0000313" key="15">
    <source>
        <dbReference type="Proteomes" id="UP000241167"/>
    </source>
</evidence>
<dbReference type="EMBL" id="PXYI01000018">
    <property type="protein sequence ID" value="PSJ36206.1"/>
    <property type="molecule type" value="Genomic_DNA"/>
</dbReference>
<comment type="similarity">
    <text evidence="10">Belongs to the acyltransferase CrtO family.</text>
</comment>
<comment type="function">
    <text evidence="12">Catalyzes the acylation of glycosyl-4,4'-diaponeurosporenoate, i.e. the esterification of glucose at the C6'' position with the carboxyl group of the C(15) fatty acid 12-methyltetradecanoic acid, to yield staphyloxanthin. This is the last step in the biosynthesis of this orange pigment, present in most staphylococci strains.</text>
</comment>
<gene>
    <name evidence="14" type="ORF">C7I55_27440</name>
</gene>
<reference evidence="14 15" key="1">
    <citation type="submission" date="2018-03" db="EMBL/GenBank/DDBJ databases">
        <title>The draft genome of Sphingosinicella sp. GL-C-18.</title>
        <authorList>
            <person name="Liu L."/>
            <person name="Li L."/>
            <person name="Liang L."/>
            <person name="Zhang X."/>
            <person name="Wang T."/>
        </authorList>
    </citation>
    <scope>NUCLEOTIDE SEQUENCE [LARGE SCALE GENOMIC DNA]</scope>
    <source>
        <strain evidence="14 15">GL-C-18</strain>
    </source>
</reference>
<dbReference type="GO" id="GO:0005886">
    <property type="term" value="C:plasma membrane"/>
    <property type="evidence" value="ECO:0007669"/>
    <property type="project" value="UniProtKB-SubCell"/>
</dbReference>
<keyword evidence="5" id="KW-0732">Signal</keyword>
<keyword evidence="7 13" id="KW-0472">Membrane</keyword>
<feature type="transmembrane region" description="Helical" evidence="13">
    <location>
        <begin position="24"/>
        <end position="48"/>
    </location>
</feature>
<evidence type="ECO:0000256" key="13">
    <source>
        <dbReference type="SAM" id="Phobius"/>
    </source>
</evidence>
<evidence type="ECO:0000256" key="12">
    <source>
        <dbReference type="ARBA" id="ARBA00025324"/>
    </source>
</evidence>
<comment type="caution">
    <text evidence="14">The sequence shown here is derived from an EMBL/GenBank/DDBJ whole genome shotgun (WGS) entry which is preliminary data.</text>
</comment>
<keyword evidence="8" id="KW-0012">Acyltransferase</keyword>
<keyword evidence="6 13" id="KW-1133">Transmembrane helix</keyword>
<comment type="subcellular location">
    <subcellularLocation>
        <location evidence="1">Cell membrane</location>
        <topology evidence="1">Single-pass membrane protein</topology>
    </subcellularLocation>
</comment>
<dbReference type="Proteomes" id="UP000241167">
    <property type="component" value="Unassembled WGS sequence"/>
</dbReference>
<protein>
    <recommendedName>
        <fullName evidence="11">Glycosyl-4,4'-diaponeurosporenoate acyltransferase</fullName>
    </recommendedName>
</protein>